<dbReference type="CDD" id="cd00229">
    <property type="entry name" value="SGNH_hydrolase"/>
    <property type="match status" value="1"/>
</dbReference>
<dbReference type="OrthoDB" id="9792428at2"/>
<dbReference type="KEGG" id="salk:FBQ74_13585"/>
<dbReference type="RefSeq" id="WP_139757172.1">
    <property type="nucleotide sequence ID" value="NZ_CP039852.1"/>
</dbReference>
<organism evidence="2 3">
    <name type="scientific">Salinimonas iocasae</name>
    <dbReference type="NCBI Taxonomy" id="2572577"/>
    <lineage>
        <taxon>Bacteria</taxon>
        <taxon>Pseudomonadati</taxon>
        <taxon>Pseudomonadota</taxon>
        <taxon>Gammaproteobacteria</taxon>
        <taxon>Alteromonadales</taxon>
        <taxon>Alteromonadaceae</taxon>
        <taxon>Alteromonas/Salinimonas group</taxon>
        <taxon>Salinimonas</taxon>
    </lineage>
</organism>
<keyword evidence="3" id="KW-1185">Reference proteome</keyword>
<dbReference type="Proteomes" id="UP000304912">
    <property type="component" value="Chromosome"/>
</dbReference>
<protein>
    <recommendedName>
        <fullName evidence="4">SGNH/GDSL hydrolase family protein</fullName>
    </recommendedName>
</protein>
<name>A0A5B7YGN0_9ALTE</name>
<feature type="signal peptide" evidence="1">
    <location>
        <begin position="1"/>
        <end position="19"/>
    </location>
</feature>
<dbReference type="GO" id="GO:0016788">
    <property type="term" value="F:hydrolase activity, acting on ester bonds"/>
    <property type="evidence" value="ECO:0007669"/>
    <property type="project" value="UniProtKB-ARBA"/>
</dbReference>
<sequence length="235" mass="26351">MRRLITCLLFVTLPLCVQAAEKTEKLLFIGNSFTFFNGGIEHHASQLARYARQSANPLAFRNAFGGETLQGHIQRRNTPDIINMQPWNHVIIQGYSNEPLTDYKRFENAAKTLSEMAANQGAQSHLLITWAYRNRPVMIEKLQDAYLKAARHLGNDAIPAGPAFALALERRPSLNLYSDNKHPNLAGTYLAACVVYQWLFDKPATQSQYTAGLPAELATFLQTVAQDTVIAFRDK</sequence>
<evidence type="ECO:0000313" key="2">
    <source>
        <dbReference type="EMBL" id="QCZ94433.1"/>
    </source>
</evidence>
<keyword evidence="1" id="KW-0732">Signal</keyword>
<dbReference type="AlphaFoldDB" id="A0A5B7YGN0"/>
<gene>
    <name evidence="2" type="ORF">FBQ74_13585</name>
</gene>
<accession>A0A5B7YGN0</accession>
<evidence type="ECO:0000256" key="1">
    <source>
        <dbReference type="SAM" id="SignalP"/>
    </source>
</evidence>
<proteinExistence type="predicted"/>
<dbReference type="SUPFAM" id="SSF52266">
    <property type="entry name" value="SGNH hydrolase"/>
    <property type="match status" value="1"/>
</dbReference>
<evidence type="ECO:0008006" key="4">
    <source>
        <dbReference type="Google" id="ProtNLM"/>
    </source>
</evidence>
<feature type="chain" id="PRO_5022948828" description="SGNH/GDSL hydrolase family protein" evidence="1">
    <location>
        <begin position="20"/>
        <end position="235"/>
    </location>
</feature>
<dbReference type="Gene3D" id="3.40.50.1110">
    <property type="entry name" value="SGNH hydrolase"/>
    <property type="match status" value="1"/>
</dbReference>
<dbReference type="EMBL" id="CP039852">
    <property type="protein sequence ID" value="QCZ94433.1"/>
    <property type="molecule type" value="Genomic_DNA"/>
</dbReference>
<dbReference type="InterPro" id="IPR036514">
    <property type="entry name" value="SGNH_hydro_sf"/>
</dbReference>
<reference evidence="2 3" key="1">
    <citation type="submission" date="2019-04" db="EMBL/GenBank/DDBJ databases">
        <title>Salinimonas iocasae sp. nov., a halophilic bacterium isolated from the outer tube casing of tubeworms in Okinawa Trough.</title>
        <authorList>
            <person name="Zhang H."/>
            <person name="Wang H."/>
            <person name="Li C."/>
        </authorList>
    </citation>
    <scope>NUCLEOTIDE SEQUENCE [LARGE SCALE GENOMIC DNA]</scope>
    <source>
        <strain evidence="2 3">KX18D6</strain>
    </source>
</reference>
<evidence type="ECO:0000313" key="3">
    <source>
        <dbReference type="Proteomes" id="UP000304912"/>
    </source>
</evidence>